<dbReference type="STRING" id="34508.A0A4U5N105"/>
<keyword evidence="8" id="KW-0175">Coiled coil</keyword>
<dbReference type="InterPro" id="IPR011011">
    <property type="entry name" value="Znf_FYVE_PHD"/>
</dbReference>
<keyword evidence="14" id="KW-1185">Reference proteome</keyword>
<dbReference type="PROSITE" id="PS50016">
    <property type="entry name" value="ZF_PHD_2"/>
    <property type="match status" value="1"/>
</dbReference>
<dbReference type="EMBL" id="AZBU02000005">
    <property type="protein sequence ID" value="TKR75874.1"/>
    <property type="molecule type" value="Genomic_DNA"/>
</dbReference>
<comment type="caution">
    <text evidence="13">The sequence shown here is derived from an EMBL/GenBank/DDBJ whole genome shotgun (WGS) entry which is preliminary data.</text>
</comment>
<accession>A0A4U5N105</accession>
<dbReference type="GO" id="GO:0008623">
    <property type="term" value="C:CHRAC"/>
    <property type="evidence" value="ECO:0007669"/>
    <property type="project" value="TreeGrafter"/>
</dbReference>
<evidence type="ECO:0000256" key="4">
    <source>
        <dbReference type="ARBA" id="ARBA00023117"/>
    </source>
</evidence>
<feature type="domain" description="PHD-type" evidence="11">
    <location>
        <begin position="1038"/>
        <end position="1088"/>
    </location>
</feature>
<dbReference type="InterPro" id="IPR019787">
    <property type="entry name" value="Znf_PHD-finger"/>
</dbReference>
<dbReference type="PROSITE" id="PS51136">
    <property type="entry name" value="WAC"/>
    <property type="match status" value="1"/>
</dbReference>
<dbReference type="InterPro" id="IPR001487">
    <property type="entry name" value="Bromodomain"/>
</dbReference>
<dbReference type="InterPro" id="IPR018359">
    <property type="entry name" value="Bromodomain_CS"/>
</dbReference>
<dbReference type="GO" id="GO:0045740">
    <property type="term" value="P:positive regulation of DNA replication"/>
    <property type="evidence" value="ECO:0007669"/>
    <property type="project" value="TreeGrafter"/>
</dbReference>
<comment type="subcellular location">
    <subcellularLocation>
        <location evidence="7">Nucleus</location>
    </subcellularLocation>
</comment>
<dbReference type="Gene3D" id="3.30.40.10">
    <property type="entry name" value="Zinc/RING finger domain, C3HC4 (zinc finger)"/>
    <property type="match status" value="1"/>
</dbReference>
<evidence type="ECO:0000256" key="5">
    <source>
        <dbReference type="PROSITE-ProRule" id="PRU00035"/>
    </source>
</evidence>
<evidence type="ECO:0000313" key="13">
    <source>
        <dbReference type="EMBL" id="TKR75874.1"/>
    </source>
</evidence>
<dbReference type="InterPro" id="IPR001965">
    <property type="entry name" value="Znf_PHD"/>
</dbReference>
<evidence type="ECO:0000256" key="1">
    <source>
        <dbReference type="ARBA" id="ARBA00022723"/>
    </source>
</evidence>
<evidence type="ECO:0000259" key="11">
    <source>
        <dbReference type="PROSITE" id="PS50016"/>
    </source>
</evidence>
<keyword evidence="4 5" id="KW-0103">Bromodomain</keyword>
<proteinExistence type="predicted"/>
<keyword evidence="3" id="KW-0862">Zinc</keyword>
<evidence type="ECO:0000256" key="2">
    <source>
        <dbReference type="ARBA" id="ARBA00022771"/>
    </source>
</evidence>
<evidence type="ECO:0000256" key="9">
    <source>
        <dbReference type="SAM" id="MobiDB-lite"/>
    </source>
</evidence>
<evidence type="ECO:0000256" key="7">
    <source>
        <dbReference type="PROSITE-ProRule" id="PRU00475"/>
    </source>
</evidence>
<dbReference type="GO" id="GO:0006355">
    <property type="term" value="P:regulation of DNA-templated transcription"/>
    <property type="evidence" value="ECO:0007669"/>
    <property type="project" value="TreeGrafter"/>
</dbReference>
<dbReference type="InterPro" id="IPR047171">
    <property type="entry name" value="BAZ1A"/>
</dbReference>
<dbReference type="InterPro" id="IPR013136">
    <property type="entry name" value="WSTF_Acf1_Cbp146"/>
</dbReference>
<dbReference type="SUPFAM" id="SSF47370">
    <property type="entry name" value="Bromodomain"/>
    <property type="match status" value="1"/>
</dbReference>
<evidence type="ECO:0000313" key="14">
    <source>
        <dbReference type="Proteomes" id="UP000298663"/>
    </source>
</evidence>
<dbReference type="PROSITE" id="PS00633">
    <property type="entry name" value="BROMODOMAIN_1"/>
    <property type="match status" value="1"/>
</dbReference>
<dbReference type="PANTHER" id="PTHR46510:SF1">
    <property type="entry name" value="BROMODOMAIN ADJACENT TO ZINC FINGER DOMAIN PROTEIN 1A"/>
    <property type="match status" value="1"/>
</dbReference>
<feature type="compositionally biased region" description="Acidic residues" evidence="9">
    <location>
        <begin position="1151"/>
        <end position="1172"/>
    </location>
</feature>
<feature type="region of interest" description="Disordered" evidence="9">
    <location>
        <begin position="1145"/>
        <end position="1175"/>
    </location>
</feature>
<evidence type="ECO:0000256" key="8">
    <source>
        <dbReference type="SAM" id="Coils"/>
    </source>
</evidence>
<evidence type="ECO:0000259" key="12">
    <source>
        <dbReference type="PROSITE" id="PS51136"/>
    </source>
</evidence>
<evidence type="ECO:0000259" key="10">
    <source>
        <dbReference type="PROSITE" id="PS50014"/>
    </source>
</evidence>
<dbReference type="GO" id="GO:0000228">
    <property type="term" value="C:nuclear chromosome"/>
    <property type="evidence" value="ECO:0007669"/>
    <property type="project" value="TreeGrafter"/>
</dbReference>
<dbReference type="Pfam" id="PF10537">
    <property type="entry name" value="WAC_Acf1_DNA_bd"/>
    <property type="match status" value="1"/>
</dbReference>
<dbReference type="SMART" id="SM00297">
    <property type="entry name" value="BROMO"/>
    <property type="match status" value="1"/>
</dbReference>
<organism evidence="13 14">
    <name type="scientific">Steinernema carpocapsae</name>
    <name type="common">Entomopathogenic nematode</name>
    <dbReference type="NCBI Taxonomy" id="34508"/>
    <lineage>
        <taxon>Eukaryota</taxon>
        <taxon>Metazoa</taxon>
        <taxon>Ecdysozoa</taxon>
        <taxon>Nematoda</taxon>
        <taxon>Chromadorea</taxon>
        <taxon>Rhabditida</taxon>
        <taxon>Tylenchina</taxon>
        <taxon>Panagrolaimomorpha</taxon>
        <taxon>Strongyloidoidea</taxon>
        <taxon>Steinernematidae</taxon>
        <taxon>Steinernema</taxon>
    </lineage>
</organism>
<dbReference type="PROSITE" id="PS50014">
    <property type="entry name" value="BROMODOMAIN_2"/>
    <property type="match status" value="1"/>
</dbReference>
<dbReference type="OrthoDB" id="332390at2759"/>
<dbReference type="InterPro" id="IPR036427">
    <property type="entry name" value="Bromodomain-like_sf"/>
</dbReference>
<name>A0A4U5N105_STECR</name>
<reference evidence="13 14" key="2">
    <citation type="journal article" date="2019" name="G3 (Bethesda)">
        <title>Hybrid Assembly of the Genome of the Entomopathogenic Nematode Steinernema carpocapsae Identifies the X-Chromosome.</title>
        <authorList>
            <person name="Serra L."/>
            <person name="Macchietto M."/>
            <person name="Macias-Munoz A."/>
            <person name="McGill C.J."/>
            <person name="Rodriguez I.M."/>
            <person name="Rodriguez B."/>
            <person name="Murad R."/>
            <person name="Mortazavi A."/>
        </authorList>
    </citation>
    <scope>NUCLEOTIDE SEQUENCE [LARGE SCALE GENOMIC DNA]</scope>
    <source>
        <strain evidence="13 14">ALL</strain>
    </source>
</reference>
<dbReference type="SMART" id="SM00249">
    <property type="entry name" value="PHD"/>
    <property type="match status" value="1"/>
</dbReference>
<dbReference type="Pfam" id="PF00628">
    <property type="entry name" value="PHD"/>
    <property type="match status" value="1"/>
</dbReference>
<dbReference type="Proteomes" id="UP000298663">
    <property type="component" value="Unassembled WGS sequence"/>
</dbReference>
<feature type="domain" description="WAC" evidence="12">
    <location>
        <begin position="23"/>
        <end position="132"/>
    </location>
</feature>
<dbReference type="GO" id="GO:0031445">
    <property type="term" value="P:regulation of heterochromatin formation"/>
    <property type="evidence" value="ECO:0007669"/>
    <property type="project" value="TreeGrafter"/>
</dbReference>
<feature type="region of interest" description="Disordered" evidence="9">
    <location>
        <begin position="1189"/>
        <end position="1222"/>
    </location>
</feature>
<protein>
    <recommendedName>
        <fullName evidence="15">PHD-type domain-containing protein</fullName>
    </recommendedName>
</protein>
<evidence type="ECO:0008006" key="15">
    <source>
        <dbReference type="Google" id="ProtNLM"/>
    </source>
</evidence>
<feature type="domain" description="Bromo" evidence="10">
    <location>
        <begin position="1238"/>
        <end position="1308"/>
    </location>
</feature>
<reference evidence="13 14" key="1">
    <citation type="journal article" date="2015" name="Genome Biol.">
        <title>Comparative genomics of Steinernema reveals deeply conserved gene regulatory networks.</title>
        <authorList>
            <person name="Dillman A.R."/>
            <person name="Macchietto M."/>
            <person name="Porter C.F."/>
            <person name="Rogers A."/>
            <person name="Williams B."/>
            <person name="Antoshechkin I."/>
            <person name="Lee M.M."/>
            <person name="Goodwin Z."/>
            <person name="Lu X."/>
            <person name="Lewis E.E."/>
            <person name="Goodrich-Blair H."/>
            <person name="Stock S.P."/>
            <person name="Adams B.J."/>
            <person name="Sternberg P.W."/>
            <person name="Mortazavi A."/>
        </authorList>
    </citation>
    <scope>NUCLEOTIDE SEQUENCE [LARGE SCALE GENOMIC DNA]</scope>
    <source>
        <strain evidence="13 14">ALL</strain>
    </source>
</reference>
<dbReference type="SUPFAM" id="SSF57903">
    <property type="entry name" value="FYVE/PHD zinc finger"/>
    <property type="match status" value="1"/>
</dbReference>
<dbReference type="GO" id="GO:0006338">
    <property type="term" value="P:chromatin remodeling"/>
    <property type="evidence" value="ECO:0007669"/>
    <property type="project" value="InterPro"/>
</dbReference>
<evidence type="ECO:0000256" key="6">
    <source>
        <dbReference type="PROSITE-ProRule" id="PRU00146"/>
    </source>
</evidence>
<keyword evidence="2 6" id="KW-0863">Zinc-finger</keyword>
<keyword evidence="7" id="KW-0539">Nucleus</keyword>
<dbReference type="GO" id="GO:0008270">
    <property type="term" value="F:zinc ion binding"/>
    <property type="evidence" value="ECO:0007669"/>
    <property type="project" value="UniProtKB-KW"/>
</dbReference>
<feature type="coiled-coil region" evidence="8">
    <location>
        <begin position="359"/>
        <end position="386"/>
    </location>
</feature>
<gene>
    <name evidence="13" type="ORF">L596_017107</name>
</gene>
<dbReference type="GO" id="GO:0003677">
    <property type="term" value="F:DNA binding"/>
    <property type="evidence" value="ECO:0007669"/>
    <property type="project" value="TreeGrafter"/>
</dbReference>
<dbReference type="PANTHER" id="PTHR46510">
    <property type="entry name" value="BROMODOMAIN ADJACENT TO ZINC FINGER DOMAIN PROTEIN 1A"/>
    <property type="match status" value="1"/>
</dbReference>
<evidence type="ECO:0000256" key="3">
    <source>
        <dbReference type="ARBA" id="ARBA00022833"/>
    </source>
</evidence>
<sequence>MPHLNRQPFVPENCVDSPDLEEPKVFHLRETNETFRNYEEYFERVMLLQSNVWSDPHTSKCGMLFADAVESEEKSVNRLREIPPQLAMPVWYMIANYTHRSKIDDLTNDLSNFCNKRFFIGEHVHLMVSAHRGDAIVVGVDHLPKATSRRLSDKENRLDDSVAKLPEAEEYTYRLWVQKPEEFAKIKLFQKFTKCDQKNIYSMIDHSYISRRVKFIHSRETLRLLVKCSTEVKKDENFVSLKRAPMLRIRHLSWNNIFAGPEPAFEHTERKRKIAAAKEQAAPQKVRKSVAKDGPKEQTTLNKFFKPAQKIPKKNLAQRIASQQEQIKKSLDLIEHTGHDVSRWRQNERLLTGKDMSDLTALVQEVQKAEAARKEAERKAKEKEAKQEWKKPRDDLECDDLKPLPEFQELKLPDWLTTDMLLRCMAICQFIDCFSSLMSLKEHLKSSKVTLDKVLYAVMCNDANMSTFVPIMQALLALRAECGAEEDGDEADPKDMVEGAEWADYDHEEYGEQIREATERHQIIRDAFGDSVRDLPVDWMTITEALRMNLVTAGYYSGQSVQNFRMRARGGCHLYDDPCFRFVDERPEFLAKFETMSVFEMEPEDRLKLMELVTEQLLTYRKLRMQFEERAEASVNLVRERKVLRKWFAGEEANATQAQQDIEAGSYQPKKQTENTTKIVRYVKNMNEGRRVQNTREVEALLMKDVHYNQMDLGEIVAVREFQKELFEVKEAKLTEQIERASALNIGCYLGRDRAYHSYYFIDSANLLIRLSPTESEIIPECDKATPIEKLPKGISRLDYQKAIYACTGSKDTCHSHKPREDDAQEISYFANVPDLETFFKALNLRGYREKELADMFAPLMPKLTKAVEQFAANPAITEIEEENLNPETPLKWNDEVALLLLEFEEKLYKGGIAQLPYDRDEWRQKLTENFDTTSFVPKEGVILVGSEESYYTKEQLQALSLTQKLSIALLQLVQCVHVGFFNYPFVDLNVEKPWESEVLDCYSLWQRQLVAAHSLTEICMFYKRVTSFVRWEASRFQAKCKACRKRGDASELAICVECTRATHTRCMRTKIPAVSEGPWTCPNCKRRITKAEARATSVAESVQDEEDEKDDDFSDVVYQAKPKNARTSRLIVNSFDADAPRTTRKRYFFDDEDDSQNEEANSEIDETEEESQSYSPIYQNGIEDEDENFEPHAKRSRPQRSNASVYRKTTEATAHNLRRNKGKDIVKKVEPILKDAMRREDSWPFSQPVDPKEVPDYLEIIKHPMDLRTMMNKLKNNDYEEMDDVVADYQLIFQNCREYNSEDSEINELARTLENFMNEQFDALKAESLNNSETGIRRDGRERRAARVIYNQ</sequence>
<dbReference type="Gene3D" id="1.20.920.10">
    <property type="entry name" value="Bromodomain-like"/>
    <property type="match status" value="1"/>
</dbReference>
<dbReference type="PRINTS" id="PR00503">
    <property type="entry name" value="BROMODOMAIN"/>
</dbReference>
<keyword evidence="1" id="KW-0479">Metal-binding</keyword>
<dbReference type="InterPro" id="IPR013083">
    <property type="entry name" value="Znf_RING/FYVE/PHD"/>
</dbReference>
<dbReference type="Pfam" id="PF00439">
    <property type="entry name" value="Bromodomain"/>
    <property type="match status" value="1"/>
</dbReference>